<dbReference type="OrthoDB" id="8779590at2"/>
<evidence type="ECO:0000313" key="3">
    <source>
        <dbReference type="Proteomes" id="UP000229897"/>
    </source>
</evidence>
<feature type="signal peptide" evidence="1">
    <location>
        <begin position="1"/>
        <end position="25"/>
    </location>
</feature>
<protein>
    <recommendedName>
        <fullName evidence="4">Secreted protein</fullName>
    </recommendedName>
</protein>
<dbReference type="EMBL" id="CP024608">
    <property type="protein sequence ID" value="ATQ76445.1"/>
    <property type="molecule type" value="Genomic_DNA"/>
</dbReference>
<name>A0A2D2DN76_9BURK</name>
<feature type="chain" id="PRO_5013702692" description="Secreted protein" evidence="1">
    <location>
        <begin position="26"/>
        <end position="140"/>
    </location>
</feature>
<evidence type="ECO:0008006" key="4">
    <source>
        <dbReference type="Google" id="ProtNLM"/>
    </source>
</evidence>
<dbReference type="Proteomes" id="UP000229897">
    <property type="component" value="Chromosome"/>
</dbReference>
<evidence type="ECO:0000313" key="2">
    <source>
        <dbReference type="EMBL" id="ATQ76445.1"/>
    </source>
</evidence>
<dbReference type="RefSeq" id="WP_099877345.1">
    <property type="nucleotide sequence ID" value="NZ_CP024608.1"/>
</dbReference>
<dbReference type="AlphaFoldDB" id="A0A2D2DN76"/>
<reference evidence="2" key="1">
    <citation type="submission" date="2017-10" db="EMBL/GenBank/DDBJ databases">
        <title>Massilia psychrophilum sp. nov., a novel purple-pigmented bacterium isolated from Tianshan glacier, Xinjiang Municipality, China.</title>
        <authorList>
            <person name="Wang H."/>
        </authorList>
    </citation>
    <scope>NUCLEOTIDE SEQUENCE [LARGE SCALE GENOMIC DNA]</scope>
    <source>
        <strain evidence="2">B2</strain>
    </source>
</reference>
<gene>
    <name evidence="2" type="ORF">CR152_19375</name>
</gene>
<organism evidence="2 3">
    <name type="scientific">Massilia violaceinigra</name>
    <dbReference type="NCBI Taxonomy" id="2045208"/>
    <lineage>
        <taxon>Bacteria</taxon>
        <taxon>Pseudomonadati</taxon>
        <taxon>Pseudomonadota</taxon>
        <taxon>Betaproteobacteria</taxon>
        <taxon>Burkholderiales</taxon>
        <taxon>Oxalobacteraceae</taxon>
        <taxon>Telluria group</taxon>
        <taxon>Massilia</taxon>
    </lineage>
</organism>
<evidence type="ECO:0000256" key="1">
    <source>
        <dbReference type="SAM" id="SignalP"/>
    </source>
</evidence>
<sequence>MRAALTLTCSLFIAAALTGGASALAAATPPAANDQANLERDAHGKVDTDAMFAFMRARSATKGEALSEKKLQCYGVSRAQFLAAVDASLVACYPQIAPENRVRILPENVIPAFGLCARKTLLAGLKLDPGTANACVAKAD</sequence>
<dbReference type="KEGG" id="mass:CR152_19375"/>
<keyword evidence="3" id="KW-1185">Reference proteome</keyword>
<proteinExistence type="predicted"/>
<accession>A0A2D2DN76</accession>
<keyword evidence="1" id="KW-0732">Signal</keyword>